<organism evidence="1 2">
    <name type="scientific">Lineolata rhizophorae</name>
    <dbReference type="NCBI Taxonomy" id="578093"/>
    <lineage>
        <taxon>Eukaryota</taxon>
        <taxon>Fungi</taxon>
        <taxon>Dikarya</taxon>
        <taxon>Ascomycota</taxon>
        <taxon>Pezizomycotina</taxon>
        <taxon>Dothideomycetes</taxon>
        <taxon>Dothideomycetes incertae sedis</taxon>
        <taxon>Lineolatales</taxon>
        <taxon>Lineolataceae</taxon>
        <taxon>Lineolata</taxon>
    </lineage>
</organism>
<sequence>MSDGHHPRARRLLRAPLRMFRVRPVLESSASATRPSVSARLAGTLAYGCREQVKLSHRRSFWKDPEMSPCIRLAQSDAHPVCWSFQGGSEWAGDPRQGCTCSAVEVNCPLVCGKAVLYTAIALVRQGPAMHLKNTCQKGHGFTRGKGSTYPECPSFRPSC</sequence>
<evidence type="ECO:0000313" key="2">
    <source>
        <dbReference type="Proteomes" id="UP000799766"/>
    </source>
</evidence>
<proteinExistence type="predicted"/>
<reference evidence="1" key="1">
    <citation type="journal article" date="2020" name="Stud. Mycol.">
        <title>101 Dothideomycetes genomes: a test case for predicting lifestyles and emergence of pathogens.</title>
        <authorList>
            <person name="Haridas S."/>
            <person name="Albert R."/>
            <person name="Binder M."/>
            <person name="Bloem J."/>
            <person name="Labutti K."/>
            <person name="Salamov A."/>
            <person name="Andreopoulos B."/>
            <person name="Baker S."/>
            <person name="Barry K."/>
            <person name="Bills G."/>
            <person name="Bluhm B."/>
            <person name="Cannon C."/>
            <person name="Castanera R."/>
            <person name="Culley D."/>
            <person name="Daum C."/>
            <person name="Ezra D."/>
            <person name="Gonzalez J."/>
            <person name="Henrissat B."/>
            <person name="Kuo A."/>
            <person name="Liang C."/>
            <person name="Lipzen A."/>
            <person name="Lutzoni F."/>
            <person name="Magnuson J."/>
            <person name="Mondo S."/>
            <person name="Nolan M."/>
            <person name="Ohm R."/>
            <person name="Pangilinan J."/>
            <person name="Park H.-J."/>
            <person name="Ramirez L."/>
            <person name="Alfaro M."/>
            <person name="Sun H."/>
            <person name="Tritt A."/>
            <person name="Yoshinaga Y."/>
            <person name="Zwiers L.-H."/>
            <person name="Turgeon B."/>
            <person name="Goodwin S."/>
            <person name="Spatafora J."/>
            <person name="Crous P."/>
            <person name="Grigoriev I."/>
        </authorList>
    </citation>
    <scope>NUCLEOTIDE SEQUENCE</scope>
    <source>
        <strain evidence="1">ATCC 16933</strain>
    </source>
</reference>
<dbReference type="AlphaFoldDB" id="A0A6A6NT38"/>
<dbReference type="Proteomes" id="UP000799766">
    <property type="component" value="Unassembled WGS sequence"/>
</dbReference>
<accession>A0A6A6NT38</accession>
<gene>
    <name evidence="1" type="ORF">BDY21DRAFT_99163</name>
</gene>
<name>A0A6A6NT38_9PEZI</name>
<evidence type="ECO:0000313" key="1">
    <source>
        <dbReference type="EMBL" id="KAF2454592.1"/>
    </source>
</evidence>
<dbReference type="EMBL" id="MU001690">
    <property type="protein sequence ID" value="KAF2454592.1"/>
    <property type="molecule type" value="Genomic_DNA"/>
</dbReference>
<keyword evidence="2" id="KW-1185">Reference proteome</keyword>
<protein>
    <submittedName>
        <fullName evidence="1">Uncharacterized protein</fullName>
    </submittedName>
</protein>